<protein>
    <submittedName>
        <fullName evidence="3">TIGR00153 family protein</fullName>
    </submittedName>
</protein>
<dbReference type="Gene3D" id="1.20.58.220">
    <property type="entry name" value="Phosphate transport system protein phou homolog 2, domain 2"/>
    <property type="match status" value="1"/>
</dbReference>
<dbReference type="SUPFAM" id="SSF109755">
    <property type="entry name" value="PhoU-like"/>
    <property type="match status" value="1"/>
</dbReference>
<dbReference type="AlphaFoldDB" id="A0A853I3B7"/>
<dbReference type="Pfam" id="PF01865">
    <property type="entry name" value="PhoU_div"/>
    <property type="match status" value="1"/>
</dbReference>
<dbReference type="InterPro" id="IPR002727">
    <property type="entry name" value="DUF47"/>
</dbReference>
<name>A0A853I3B7_9GAMM</name>
<dbReference type="NCBIfam" id="TIGR00153">
    <property type="entry name" value="TIGR00153 family protein"/>
    <property type="match status" value="1"/>
</dbReference>
<sequence>MFRNAIIDLFARSPFHPIQQHMVKVLSCVELLPTFMQSAVSDDWDEAAVIERHIYELEHEADELKKEILHRLPAGILTPVPRELLFKLVYDQDEVANIADNITTRIISRQLVIPEGMTEQLSQFVQVTVNTTILAHRCVGELDYLLETGFKGKEAEIIAEMTQEIEDLEDAARTQLRENRKAIYSLENQLNPLDAVCLYRVADDLAALASAARSIAKQLELMVVKTS</sequence>
<dbReference type="InterPro" id="IPR038078">
    <property type="entry name" value="PhoU-like_sf"/>
</dbReference>
<dbReference type="PANTHER" id="PTHR36536:SF3">
    <property type="entry name" value="UPF0111 PROTEIN HI_1603"/>
    <property type="match status" value="1"/>
</dbReference>
<evidence type="ECO:0000256" key="2">
    <source>
        <dbReference type="SAM" id="Coils"/>
    </source>
</evidence>
<comment type="similarity">
    <text evidence="1">Belongs to the UPF0111 family.</text>
</comment>
<accession>A0A853I3B7</accession>
<proteinExistence type="inferred from homology"/>
<evidence type="ECO:0000313" key="3">
    <source>
        <dbReference type="EMBL" id="NYZ68440.1"/>
    </source>
</evidence>
<keyword evidence="4" id="KW-1185">Reference proteome</keyword>
<dbReference type="Proteomes" id="UP000569732">
    <property type="component" value="Unassembled WGS sequence"/>
</dbReference>
<keyword evidence="2" id="KW-0175">Coiled coil</keyword>
<reference evidence="3 4" key="1">
    <citation type="submission" date="2020-07" db="EMBL/GenBank/DDBJ databases">
        <title>Endozoicomonas sp. nov., isolated from sediment.</title>
        <authorList>
            <person name="Gu T."/>
        </authorList>
    </citation>
    <scope>NUCLEOTIDE SEQUENCE [LARGE SCALE GENOMIC DNA]</scope>
    <source>
        <strain evidence="3 4">SM1973</strain>
    </source>
</reference>
<feature type="coiled-coil region" evidence="2">
    <location>
        <begin position="151"/>
        <end position="178"/>
    </location>
</feature>
<evidence type="ECO:0000256" key="1">
    <source>
        <dbReference type="ARBA" id="ARBA00008591"/>
    </source>
</evidence>
<evidence type="ECO:0000313" key="4">
    <source>
        <dbReference type="Proteomes" id="UP000569732"/>
    </source>
</evidence>
<dbReference type="InterPro" id="IPR018445">
    <property type="entry name" value="Put_Phosphate_transp_reg"/>
</dbReference>
<dbReference type="PANTHER" id="PTHR36536">
    <property type="entry name" value="UPF0111 PROTEIN HI_1603"/>
    <property type="match status" value="1"/>
</dbReference>
<organism evidence="3 4">
    <name type="scientific">Spartinivicinus marinus</name>
    <dbReference type="NCBI Taxonomy" id="2994442"/>
    <lineage>
        <taxon>Bacteria</taxon>
        <taxon>Pseudomonadati</taxon>
        <taxon>Pseudomonadota</taxon>
        <taxon>Gammaproteobacteria</taxon>
        <taxon>Oceanospirillales</taxon>
        <taxon>Zooshikellaceae</taxon>
        <taxon>Spartinivicinus</taxon>
    </lineage>
</organism>
<dbReference type="EMBL" id="JACCKB010000042">
    <property type="protein sequence ID" value="NYZ68440.1"/>
    <property type="molecule type" value="Genomic_DNA"/>
</dbReference>
<dbReference type="RefSeq" id="WP_180570454.1">
    <property type="nucleotide sequence ID" value="NZ_JACCKB010000042.1"/>
</dbReference>
<comment type="caution">
    <text evidence="3">The sequence shown here is derived from an EMBL/GenBank/DDBJ whole genome shotgun (WGS) entry which is preliminary data.</text>
</comment>
<gene>
    <name evidence="3" type="ORF">H0A36_20700</name>
</gene>